<accession>A0A9Q0G2Q6</accession>
<reference evidence="1" key="1">
    <citation type="submission" date="2022-02" db="EMBL/GenBank/DDBJ databases">
        <authorList>
            <person name="Henning P.M."/>
            <person name="McCubbin A.G."/>
            <person name="Shore J.S."/>
        </authorList>
    </citation>
    <scope>NUCLEOTIDE SEQUENCE</scope>
    <source>
        <strain evidence="1">F60SS</strain>
        <tissue evidence="1">Leaves</tissue>
    </source>
</reference>
<dbReference type="Proteomes" id="UP001141552">
    <property type="component" value="Unassembled WGS sequence"/>
</dbReference>
<gene>
    <name evidence="1" type="ORF">Tsubulata_048313</name>
</gene>
<keyword evidence="2" id="KW-1185">Reference proteome</keyword>
<evidence type="ECO:0000313" key="2">
    <source>
        <dbReference type="Proteomes" id="UP001141552"/>
    </source>
</evidence>
<reference evidence="1" key="2">
    <citation type="journal article" date="2023" name="Plants (Basel)">
        <title>Annotation of the Turnera subulata (Passifloraceae) Draft Genome Reveals the S-Locus Evolved after the Divergence of Turneroideae from Passifloroideae in a Stepwise Manner.</title>
        <authorList>
            <person name="Henning P.M."/>
            <person name="Roalson E.H."/>
            <person name="Mir W."/>
            <person name="McCubbin A.G."/>
            <person name="Shore J.S."/>
        </authorList>
    </citation>
    <scope>NUCLEOTIDE SEQUENCE</scope>
    <source>
        <strain evidence="1">F60SS</strain>
    </source>
</reference>
<proteinExistence type="predicted"/>
<protein>
    <submittedName>
        <fullName evidence="1">Uncharacterized protein</fullName>
    </submittedName>
</protein>
<dbReference type="OrthoDB" id="1588055at2759"/>
<sequence>MYDEYQAQFSRSKVLVLWNSSRACLLWLQQHLIHPHDVEDKFYKARVERISRSVCGYVNNKQKARGLLDTSEDVNGKIKTYNTRVYVRDYYSHLHIRMEYIDPAPSQPSNCSLQM</sequence>
<dbReference type="EMBL" id="JAKUCV010002864">
    <property type="protein sequence ID" value="KAJ4841190.1"/>
    <property type="molecule type" value="Genomic_DNA"/>
</dbReference>
<evidence type="ECO:0000313" key="1">
    <source>
        <dbReference type="EMBL" id="KAJ4841190.1"/>
    </source>
</evidence>
<comment type="caution">
    <text evidence="1">The sequence shown here is derived from an EMBL/GenBank/DDBJ whole genome shotgun (WGS) entry which is preliminary data.</text>
</comment>
<dbReference type="AlphaFoldDB" id="A0A9Q0G2Q6"/>
<organism evidence="1 2">
    <name type="scientific">Turnera subulata</name>
    <dbReference type="NCBI Taxonomy" id="218843"/>
    <lineage>
        <taxon>Eukaryota</taxon>
        <taxon>Viridiplantae</taxon>
        <taxon>Streptophyta</taxon>
        <taxon>Embryophyta</taxon>
        <taxon>Tracheophyta</taxon>
        <taxon>Spermatophyta</taxon>
        <taxon>Magnoliopsida</taxon>
        <taxon>eudicotyledons</taxon>
        <taxon>Gunneridae</taxon>
        <taxon>Pentapetalae</taxon>
        <taxon>rosids</taxon>
        <taxon>fabids</taxon>
        <taxon>Malpighiales</taxon>
        <taxon>Passifloraceae</taxon>
        <taxon>Turnera</taxon>
    </lineage>
</organism>
<name>A0A9Q0G2Q6_9ROSI</name>